<name>A0ABQ1J6A9_9SPHN</name>
<protein>
    <recommendedName>
        <fullName evidence="4">DUF3311 domain-containing protein</fullName>
    </recommendedName>
</protein>
<dbReference type="Proteomes" id="UP000614261">
    <property type="component" value="Unassembled WGS sequence"/>
</dbReference>
<dbReference type="Pfam" id="PF11755">
    <property type="entry name" value="DUF3311"/>
    <property type="match status" value="1"/>
</dbReference>
<gene>
    <name evidence="2" type="ORF">GCM10010833_15120</name>
</gene>
<keyword evidence="1" id="KW-0812">Transmembrane</keyword>
<evidence type="ECO:0008006" key="4">
    <source>
        <dbReference type="Google" id="ProtNLM"/>
    </source>
</evidence>
<evidence type="ECO:0000313" key="2">
    <source>
        <dbReference type="EMBL" id="GGB61141.1"/>
    </source>
</evidence>
<sequence>MTQPVLSSKPVSRRHRWLLLIPFLWQIGGIPLVNDVAWRPFSLPFPMVWQMAGIVITSLIIAFIFSIDARHPEFDEPEDGVPAAGDAH</sequence>
<feature type="transmembrane region" description="Helical" evidence="1">
    <location>
        <begin position="47"/>
        <end position="67"/>
    </location>
</feature>
<dbReference type="EMBL" id="BMGD01000002">
    <property type="protein sequence ID" value="GGB61141.1"/>
    <property type="molecule type" value="Genomic_DNA"/>
</dbReference>
<comment type="caution">
    <text evidence="2">The sequence shown here is derived from an EMBL/GenBank/DDBJ whole genome shotgun (WGS) entry which is preliminary data.</text>
</comment>
<dbReference type="InterPro" id="IPR021741">
    <property type="entry name" value="DUF3311"/>
</dbReference>
<evidence type="ECO:0000256" key="1">
    <source>
        <dbReference type="SAM" id="Phobius"/>
    </source>
</evidence>
<keyword evidence="3" id="KW-1185">Reference proteome</keyword>
<keyword evidence="1" id="KW-0472">Membrane</keyword>
<organism evidence="2 3">
    <name type="scientific">Blastomonas aquatica</name>
    <dbReference type="NCBI Taxonomy" id="1510276"/>
    <lineage>
        <taxon>Bacteria</taxon>
        <taxon>Pseudomonadati</taxon>
        <taxon>Pseudomonadota</taxon>
        <taxon>Alphaproteobacteria</taxon>
        <taxon>Sphingomonadales</taxon>
        <taxon>Sphingomonadaceae</taxon>
        <taxon>Blastomonas</taxon>
    </lineage>
</organism>
<evidence type="ECO:0000313" key="3">
    <source>
        <dbReference type="Proteomes" id="UP000614261"/>
    </source>
</evidence>
<keyword evidence="1" id="KW-1133">Transmembrane helix</keyword>
<accession>A0ABQ1J6A9</accession>
<reference evidence="3" key="1">
    <citation type="journal article" date="2019" name="Int. J. Syst. Evol. Microbiol.">
        <title>The Global Catalogue of Microorganisms (GCM) 10K type strain sequencing project: providing services to taxonomists for standard genome sequencing and annotation.</title>
        <authorList>
            <consortium name="The Broad Institute Genomics Platform"/>
            <consortium name="The Broad Institute Genome Sequencing Center for Infectious Disease"/>
            <person name="Wu L."/>
            <person name="Ma J."/>
        </authorList>
    </citation>
    <scope>NUCLEOTIDE SEQUENCE [LARGE SCALE GENOMIC DNA]</scope>
    <source>
        <strain evidence="3">CGMCC 1.12851</strain>
    </source>
</reference>
<proteinExistence type="predicted"/>
<dbReference type="RefSeq" id="WP_188513759.1">
    <property type="nucleotide sequence ID" value="NZ_BMGD01000002.1"/>
</dbReference>
<feature type="transmembrane region" description="Helical" evidence="1">
    <location>
        <begin position="17"/>
        <end position="41"/>
    </location>
</feature>